<dbReference type="Proteomes" id="UP001595900">
    <property type="component" value="Unassembled WGS sequence"/>
</dbReference>
<dbReference type="Pfam" id="PF13830">
    <property type="entry name" value="DUF4192"/>
    <property type="match status" value="2"/>
</dbReference>
<accession>A0ABV8Q6I7</accession>
<gene>
    <name evidence="1" type="ORF">ACFOYW_06595</name>
</gene>
<dbReference type="EMBL" id="JBHSCN010000004">
    <property type="protein sequence ID" value="MFC4243035.1"/>
    <property type="molecule type" value="Genomic_DNA"/>
</dbReference>
<reference evidence="2" key="1">
    <citation type="journal article" date="2019" name="Int. J. Syst. Evol. Microbiol.">
        <title>The Global Catalogue of Microorganisms (GCM) 10K type strain sequencing project: providing services to taxonomists for standard genome sequencing and annotation.</title>
        <authorList>
            <consortium name="The Broad Institute Genomics Platform"/>
            <consortium name="The Broad Institute Genome Sequencing Center for Infectious Disease"/>
            <person name="Wu L."/>
            <person name="Ma J."/>
        </authorList>
    </citation>
    <scope>NUCLEOTIDE SEQUENCE [LARGE SCALE GENOMIC DNA]</scope>
    <source>
        <strain evidence="2">CGMCC 1.10363</strain>
    </source>
</reference>
<organism evidence="1 2">
    <name type="scientific">Gryllotalpicola reticulitermitis</name>
    <dbReference type="NCBI Taxonomy" id="1184153"/>
    <lineage>
        <taxon>Bacteria</taxon>
        <taxon>Bacillati</taxon>
        <taxon>Actinomycetota</taxon>
        <taxon>Actinomycetes</taxon>
        <taxon>Micrococcales</taxon>
        <taxon>Microbacteriaceae</taxon>
        <taxon>Gryllotalpicola</taxon>
    </lineage>
</organism>
<dbReference type="InterPro" id="IPR025447">
    <property type="entry name" value="DUF4192"/>
</dbReference>
<protein>
    <submittedName>
        <fullName evidence="1">DUF4192 family protein</fullName>
    </submittedName>
</protein>
<evidence type="ECO:0000313" key="2">
    <source>
        <dbReference type="Proteomes" id="UP001595900"/>
    </source>
</evidence>
<evidence type="ECO:0000313" key="1">
    <source>
        <dbReference type="EMBL" id="MFC4243035.1"/>
    </source>
</evidence>
<sequence>MTSLAPSDDTLIRLRTPRDVLSMVPRLLGYRPRGSLVLVNVHEDSAVSTMRVDLPQTGCRADEQRFVASLTTMLRKVPSVRSMVLAIYVDEGFESGDDVPRAELVRPLVARLVAAGFNVYDALCVAGDAWGAYDGADAGVAHRLDELEETVPGAEACGPVAASVGELAALPMAGALARRAFEEALDRMLRQGPSTAPVAAAEAALAADPETAGSDELAAVMHALLDFGARDVVLFTWAWGAARGDELVDEIVRIDAGEVGPGDDTIALDLMGLGGAQPPDRERIARAIGLMSRLAALVPEDIAHIALTVLAWLHWSQGRSSLASRVVTRARELDPGYGLAELIELALGRGMLPNWAFLRPNGR</sequence>
<proteinExistence type="predicted"/>
<keyword evidence="2" id="KW-1185">Reference proteome</keyword>
<name>A0ABV8Q6I7_9MICO</name>
<comment type="caution">
    <text evidence="1">The sequence shown here is derived from an EMBL/GenBank/DDBJ whole genome shotgun (WGS) entry which is preliminary data.</text>
</comment>
<dbReference type="RefSeq" id="WP_390228007.1">
    <property type="nucleotide sequence ID" value="NZ_JBHSCN010000004.1"/>
</dbReference>